<evidence type="ECO:0000313" key="7">
    <source>
        <dbReference type="Proteomes" id="UP000278673"/>
    </source>
</evidence>
<dbReference type="InterPro" id="IPR003593">
    <property type="entry name" value="AAA+_ATPase"/>
</dbReference>
<keyword evidence="1" id="KW-0813">Transport</keyword>
<dbReference type="AlphaFoldDB" id="A0A3M2LUA7"/>
<dbReference type="InterPro" id="IPR003439">
    <property type="entry name" value="ABC_transporter-like_ATP-bd"/>
</dbReference>
<dbReference type="Pfam" id="PF00005">
    <property type="entry name" value="ABC_tran"/>
    <property type="match status" value="1"/>
</dbReference>
<sequence length="379" mass="40608">MEEVTRTYGRRGQGIRALDGVSTAIPGGGLTAVMGPSGSGKSTLLHCAAGLDRATSGRCWIGDTELGDLSENQLTVLRRARIGFVFQSFNLVPALTVRHNIALPLRLAGRRVGRRRVDEMVERVGLAGRADARPAQLSGGRQQRVAIARALITDPEVIFGDEPTGALDTVTAREILTLLRDCVVDGGQTVVMVTHDPVAASFADTVLFLADGRIADRMTEPTAERVADRMTRLGAWSCCRAMPSRRCVPAGPASSAPSSRCCAPPPWSPPAAPCWRPACGARSAPSAMPEHPFWSRAIRTCTTNSARATRSSTRPSRYPNGSGCRRTPSINSPDSTGSRPSFPRSPSRPSPWARTGRWTARDPSRSATPGPRRRSPRSP</sequence>
<evidence type="ECO:0000256" key="3">
    <source>
        <dbReference type="ARBA" id="ARBA00022840"/>
    </source>
</evidence>
<comment type="caution">
    <text evidence="6">The sequence shown here is derived from an EMBL/GenBank/DDBJ whole genome shotgun (WGS) entry which is preliminary data.</text>
</comment>
<dbReference type="Proteomes" id="UP000278673">
    <property type="component" value="Unassembled WGS sequence"/>
</dbReference>
<feature type="region of interest" description="Disordered" evidence="4">
    <location>
        <begin position="304"/>
        <end position="379"/>
    </location>
</feature>
<dbReference type="FunFam" id="3.40.50.300:FF:000032">
    <property type="entry name" value="Export ABC transporter ATP-binding protein"/>
    <property type="match status" value="1"/>
</dbReference>
<reference evidence="6 7" key="1">
    <citation type="submission" date="2018-10" db="EMBL/GenBank/DDBJ databases">
        <title>Isolation, diversity and antifungal activity of actinobacteria from wheat.</title>
        <authorList>
            <person name="Han C."/>
        </authorList>
    </citation>
    <scope>NUCLEOTIDE SEQUENCE [LARGE SCALE GENOMIC DNA]</scope>
    <source>
        <strain evidence="6 7">NEAU-YY642</strain>
    </source>
</reference>
<evidence type="ECO:0000313" key="6">
    <source>
        <dbReference type="EMBL" id="RMI40480.1"/>
    </source>
</evidence>
<proteinExistence type="predicted"/>
<dbReference type="PANTHER" id="PTHR24220:SF685">
    <property type="entry name" value="ABC TRANSPORTER RELATED"/>
    <property type="match status" value="1"/>
</dbReference>
<dbReference type="PROSITE" id="PS50893">
    <property type="entry name" value="ABC_TRANSPORTER_2"/>
    <property type="match status" value="1"/>
</dbReference>
<dbReference type="InterPro" id="IPR015854">
    <property type="entry name" value="ABC_transpr_LolD-like"/>
</dbReference>
<dbReference type="SUPFAM" id="SSF52540">
    <property type="entry name" value="P-loop containing nucleoside triphosphate hydrolases"/>
    <property type="match status" value="1"/>
</dbReference>
<organism evidence="6 7">
    <name type="scientific">Streptomyces triticirhizae</name>
    <dbReference type="NCBI Taxonomy" id="2483353"/>
    <lineage>
        <taxon>Bacteria</taxon>
        <taxon>Bacillati</taxon>
        <taxon>Actinomycetota</taxon>
        <taxon>Actinomycetes</taxon>
        <taxon>Kitasatosporales</taxon>
        <taxon>Streptomycetaceae</taxon>
        <taxon>Streptomyces</taxon>
    </lineage>
</organism>
<name>A0A3M2LUA7_9ACTN</name>
<dbReference type="GO" id="GO:0005524">
    <property type="term" value="F:ATP binding"/>
    <property type="evidence" value="ECO:0007669"/>
    <property type="project" value="UniProtKB-KW"/>
</dbReference>
<protein>
    <submittedName>
        <fullName evidence="6">ATP-binding cassette domain-containing protein</fullName>
    </submittedName>
</protein>
<dbReference type="GO" id="GO:0098796">
    <property type="term" value="C:membrane protein complex"/>
    <property type="evidence" value="ECO:0007669"/>
    <property type="project" value="UniProtKB-ARBA"/>
</dbReference>
<dbReference type="GO" id="GO:0022857">
    <property type="term" value="F:transmembrane transporter activity"/>
    <property type="evidence" value="ECO:0007669"/>
    <property type="project" value="TreeGrafter"/>
</dbReference>
<dbReference type="PANTHER" id="PTHR24220">
    <property type="entry name" value="IMPORT ATP-BINDING PROTEIN"/>
    <property type="match status" value="1"/>
</dbReference>
<evidence type="ECO:0000256" key="1">
    <source>
        <dbReference type="ARBA" id="ARBA00022448"/>
    </source>
</evidence>
<evidence type="ECO:0000256" key="2">
    <source>
        <dbReference type="ARBA" id="ARBA00022741"/>
    </source>
</evidence>
<dbReference type="SMART" id="SM00382">
    <property type="entry name" value="AAA"/>
    <property type="match status" value="1"/>
</dbReference>
<dbReference type="GO" id="GO:0016887">
    <property type="term" value="F:ATP hydrolysis activity"/>
    <property type="evidence" value="ECO:0007669"/>
    <property type="project" value="InterPro"/>
</dbReference>
<dbReference type="InterPro" id="IPR027417">
    <property type="entry name" value="P-loop_NTPase"/>
</dbReference>
<dbReference type="GO" id="GO:0005886">
    <property type="term" value="C:plasma membrane"/>
    <property type="evidence" value="ECO:0007669"/>
    <property type="project" value="TreeGrafter"/>
</dbReference>
<keyword evidence="2" id="KW-0547">Nucleotide-binding</keyword>
<keyword evidence="7" id="KW-1185">Reference proteome</keyword>
<evidence type="ECO:0000259" key="5">
    <source>
        <dbReference type="PROSITE" id="PS50893"/>
    </source>
</evidence>
<dbReference type="Gene3D" id="3.40.50.300">
    <property type="entry name" value="P-loop containing nucleotide triphosphate hydrolases"/>
    <property type="match status" value="1"/>
</dbReference>
<evidence type="ECO:0000256" key="4">
    <source>
        <dbReference type="SAM" id="MobiDB-lite"/>
    </source>
</evidence>
<accession>A0A3M2LUA7</accession>
<dbReference type="EMBL" id="RFFJ01000057">
    <property type="protein sequence ID" value="RMI40480.1"/>
    <property type="molecule type" value="Genomic_DNA"/>
</dbReference>
<feature type="compositionally biased region" description="Low complexity" evidence="4">
    <location>
        <begin position="338"/>
        <end position="351"/>
    </location>
</feature>
<feature type="compositionally biased region" description="Polar residues" evidence="4">
    <location>
        <begin position="328"/>
        <end position="337"/>
    </location>
</feature>
<dbReference type="CDD" id="cd03255">
    <property type="entry name" value="ABC_MJ0796_LolCDE_FtsE"/>
    <property type="match status" value="1"/>
</dbReference>
<feature type="domain" description="ABC transporter" evidence="5">
    <location>
        <begin position="1"/>
        <end position="236"/>
    </location>
</feature>
<feature type="compositionally biased region" description="Low complexity" evidence="4">
    <location>
        <begin position="304"/>
        <end position="317"/>
    </location>
</feature>
<keyword evidence="3 6" id="KW-0067">ATP-binding</keyword>
<gene>
    <name evidence="6" type="ORF">EBN88_12705</name>
</gene>
<dbReference type="InterPro" id="IPR017911">
    <property type="entry name" value="MacB-like_ATP-bd"/>
</dbReference>